<evidence type="ECO:0000256" key="1">
    <source>
        <dbReference type="ARBA" id="ARBA00022737"/>
    </source>
</evidence>
<dbReference type="GO" id="GO:0016597">
    <property type="term" value="F:amino acid binding"/>
    <property type="evidence" value="ECO:0007669"/>
    <property type="project" value="UniProtKB-UniRule"/>
</dbReference>
<dbReference type="Pfam" id="PF13740">
    <property type="entry name" value="ACT_6"/>
    <property type="match status" value="1"/>
</dbReference>
<dbReference type="CDD" id="cd04897">
    <property type="entry name" value="ACT_ACR_3"/>
    <property type="match status" value="1"/>
</dbReference>
<dbReference type="SUPFAM" id="SSF55021">
    <property type="entry name" value="ACT-like"/>
    <property type="match status" value="4"/>
</dbReference>
<dbReference type="CDD" id="cd04895">
    <property type="entry name" value="ACT_ACR_1"/>
    <property type="match status" value="1"/>
</dbReference>
<reference evidence="4" key="1">
    <citation type="journal article" date="2014" name="Science">
        <title>Plant genetics. Early allopolyploid evolution in the post-Neolithic Brassica napus oilseed genome.</title>
        <authorList>
            <person name="Chalhoub B."/>
            <person name="Denoeud F."/>
            <person name="Liu S."/>
            <person name="Parkin I.A."/>
            <person name="Tang H."/>
            <person name="Wang X."/>
            <person name="Chiquet J."/>
            <person name="Belcram H."/>
            <person name="Tong C."/>
            <person name="Samans B."/>
            <person name="Correa M."/>
            <person name="Da Silva C."/>
            <person name="Just J."/>
            <person name="Falentin C."/>
            <person name="Koh C.S."/>
            <person name="Le Clainche I."/>
            <person name="Bernard M."/>
            <person name="Bento P."/>
            <person name="Noel B."/>
            <person name="Labadie K."/>
            <person name="Alberti A."/>
            <person name="Charles M."/>
            <person name="Arnaud D."/>
            <person name="Guo H."/>
            <person name="Daviaud C."/>
            <person name="Alamery S."/>
            <person name="Jabbari K."/>
            <person name="Zhao M."/>
            <person name="Edger P.P."/>
            <person name="Chelaifa H."/>
            <person name="Tack D."/>
            <person name="Lassalle G."/>
            <person name="Mestiri I."/>
            <person name="Schnel N."/>
            <person name="Le Paslier M.C."/>
            <person name="Fan G."/>
            <person name="Renault V."/>
            <person name="Bayer P.E."/>
            <person name="Golicz A.A."/>
            <person name="Manoli S."/>
            <person name="Lee T.H."/>
            <person name="Thi V.H."/>
            <person name="Chalabi S."/>
            <person name="Hu Q."/>
            <person name="Fan C."/>
            <person name="Tollenaere R."/>
            <person name="Lu Y."/>
            <person name="Battail C."/>
            <person name="Shen J."/>
            <person name="Sidebottom C.H."/>
            <person name="Wang X."/>
            <person name="Canaguier A."/>
            <person name="Chauveau A."/>
            <person name="Berard A."/>
            <person name="Deniot G."/>
            <person name="Guan M."/>
            <person name="Liu Z."/>
            <person name="Sun F."/>
            <person name="Lim Y.P."/>
            <person name="Lyons E."/>
            <person name="Town C.D."/>
            <person name="Bancroft I."/>
            <person name="Wang X."/>
            <person name="Meng J."/>
            <person name="Ma J."/>
            <person name="Pires J.C."/>
            <person name="King G.J."/>
            <person name="Brunel D."/>
            <person name="Delourme R."/>
            <person name="Renard M."/>
            <person name="Aury J.M."/>
            <person name="Adams K.L."/>
            <person name="Batley J."/>
            <person name="Snowdon R.J."/>
            <person name="Tost J."/>
            <person name="Edwards D."/>
            <person name="Zhou Y."/>
            <person name="Hua W."/>
            <person name="Sharpe A.G."/>
            <person name="Paterson A.H."/>
            <person name="Guan C."/>
            <person name="Wincker P."/>
        </authorList>
    </citation>
    <scope>NUCLEOTIDE SEQUENCE [LARGE SCALE GENOMIC DNA]</scope>
</reference>
<dbReference type="STRING" id="3708.A0A078K2D7"/>
<dbReference type="AlphaFoldDB" id="A0A078K2D7"/>
<dbReference type="InterPro" id="IPR002912">
    <property type="entry name" value="ACT_dom"/>
</dbReference>
<gene>
    <name evidence="4" type="primary">BnaC08g48300D</name>
    <name evidence="4" type="ORF">GSBRNA2T00022686001</name>
</gene>
<dbReference type="CDD" id="cd04925">
    <property type="entry name" value="ACT_ACR_2"/>
    <property type="match status" value="1"/>
</dbReference>
<dbReference type="InterPro" id="IPR040217">
    <property type="entry name" value="ACR1-12"/>
</dbReference>
<accession>A0A078K2D7</accession>
<keyword evidence="1 2" id="KW-0677">Repeat</keyword>
<dbReference type="InterPro" id="IPR045865">
    <property type="entry name" value="ACT-like_dom_sf"/>
</dbReference>
<dbReference type="Gene3D" id="3.30.70.260">
    <property type="match status" value="1"/>
</dbReference>
<organism evidence="4">
    <name type="scientific">Brassica napus</name>
    <name type="common">Rape</name>
    <dbReference type="NCBI Taxonomy" id="3708"/>
    <lineage>
        <taxon>Eukaryota</taxon>
        <taxon>Viridiplantae</taxon>
        <taxon>Streptophyta</taxon>
        <taxon>Embryophyta</taxon>
        <taxon>Tracheophyta</taxon>
        <taxon>Spermatophyta</taxon>
        <taxon>Magnoliopsida</taxon>
        <taxon>eudicotyledons</taxon>
        <taxon>Gunneridae</taxon>
        <taxon>Pentapetalae</taxon>
        <taxon>rosids</taxon>
        <taxon>malvids</taxon>
        <taxon>Brassicales</taxon>
        <taxon>Brassicaceae</taxon>
        <taxon>Brassiceae</taxon>
        <taxon>Brassica</taxon>
    </lineage>
</organism>
<dbReference type="OMA" id="SEMGHAR"/>
<dbReference type="PANTHER" id="PTHR31096:SF6">
    <property type="entry name" value="ACT DOMAIN-CONTAINING PROTEIN ACR8"/>
    <property type="match status" value="1"/>
</dbReference>
<feature type="domain" description="ACT" evidence="3">
    <location>
        <begin position="115"/>
        <end position="196"/>
    </location>
</feature>
<name>A0A078K2D7_BRANA</name>
<proteinExistence type="predicted"/>
<dbReference type="Pfam" id="PF01842">
    <property type="entry name" value="ACT"/>
    <property type="match status" value="1"/>
</dbReference>
<feature type="domain" description="ACT" evidence="3">
    <location>
        <begin position="326"/>
        <end position="373"/>
    </location>
</feature>
<evidence type="ECO:0000313" key="4">
    <source>
        <dbReference type="EMBL" id="CDY71956.1"/>
    </source>
</evidence>
<evidence type="ECO:0000259" key="3">
    <source>
        <dbReference type="PROSITE" id="PS51671"/>
    </source>
</evidence>
<protein>
    <recommendedName>
        <fullName evidence="2">ACT domain-containing protein ACR</fullName>
    </recommendedName>
    <alternativeName>
        <fullName evidence="2">Protein ACT DOMAIN REPEATS</fullName>
    </alternativeName>
</protein>
<comment type="function">
    <text evidence="2">Binds amino acids.</text>
</comment>
<dbReference type="Gramene" id="CDY71956">
    <property type="protein sequence ID" value="CDY71956"/>
    <property type="gene ID" value="GSBRNA2T00022686001"/>
</dbReference>
<feature type="domain" description="ACT" evidence="3">
    <location>
        <begin position="34"/>
        <end position="110"/>
    </location>
</feature>
<feature type="non-terminal residue" evidence="4">
    <location>
        <position position="373"/>
    </location>
</feature>
<dbReference type="Pfam" id="PF24931">
    <property type="entry name" value="ACT_ACR9_3rd"/>
    <property type="match status" value="1"/>
</dbReference>
<reference evidence="4" key="2">
    <citation type="submission" date="2014-06" db="EMBL/GenBank/DDBJ databases">
        <authorList>
            <person name="Genoscope - CEA"/>
        </authorList>
    </citation>
    <scope>NUCLEOTIDE SEQUENCE</scope>
</reference>
<dbReference type="PANTHER" id="PTHR31096">
    <property type="entry name" value="ACT DOMAIN-CONTAINING PROTEIN ACR4-RELATED"/>
    <property type="match status" value="1"/>
</dbReference>
<sequence length="373" mass="41973">MAMKGYLDEYEKLVIRMNTPRVVIDNGVCSSATIVKVDSPRGHGILLEAVQILTDLNLSIKKAYISSDGRWNMDVFHVTDINGNKLNDQSVLSYIEQSIETVYYGEDIEVNGLTALELTGTDRIGLLSEMFAVLSDLNCDVVDAKLWTHNGRVASIIYLKDCTSGSPILDPHRISNIEGRLKNVLNGDNNVNSAAKACVSMDVMTHVERRLHQLMFEDRDYEKRSKRHERDPMVVVTVQNWAERSYSVVNVHCRDRTKLLFDVVCTLTDMEYAVFHATINTSSDQAHLEFYIRHKDGSPISSEAERQRVIQCLEAAVERRASAGVRLELRHPDKQGLLAEVTRTFRENGLNVTRTEISTSCGMATNIFCVTDA</sequence>
<evidence type="ECO:0000256" key="2">
    <source>
        <dbReference type="RuleBase" id="RU369043"/>
    </source>
</evidence>
<dbReference type="PaxDb" id="3708-A0A078K2D7"/>
<dbReference type="PROSITE" id="PS51671">
    <property type="entry name" value="ACT"/>
    <property type="match status" value="3"/>
</dbReference>
<dbReference type="EMBL" id="LK048260">
    <property type="protein sequence ID" value="CDY71956.1"/>
    <property type="molecule type" value="Genomic_DNA"/>
</dbReference>